<keyword evidence="1" id="KW-1133">Transmembrane helix</keyword>
<name>A0A1T2L3K4_9GAMM</name>
<comment type="caution">
    <text evidence="2">The sequence shown here is derived from an EMBL/GenBank/DDBJ whole genome shotgun (WGS) entry which is preliminary data.</text>
</comment>
<keyword evidence="3" id="KW-1185">Reference proteome</keyword>
<feature type="transmembrane region" description="Helical" evidence="1">
    <location>
        <begin position="72"/>
        <end position="92"/>
    </location>
</feature>
<protein>
    <submittedName>
        <fullName evidence="2">Uncharacterized protein</fullName>
    </submittedName>
</protein>
<dbReference type="AlphaFoldDB" id="A0A1T2L3K4"/>
<evidence type="ECO:0000313" key="3">
    <source>
        <dbReference type="Proteomes" id="UP000190198"/>
    </source>
</evidence>
<organism evidence="2 3">
    <name type="scientific">Solemya elarraichensis gill symbiont</name>
    <dbReference type="NCBI Taxonomy" id="1918949"/>
    <lineage>
        <taxon>Bacteria</taxon>
        <taxon>Pseudomonadati</taxon>
        <taxon>Pseudomonadota</taxon>
        <taxon>Gammaproteobacteria</taxon>
        <taxon>sulfur-oxidizing symbionts</taxon>
    </lineage>
</organism>
<keyword evidence="1" id="KW-0812">Transmembrane</keyword>
<dbReference type="EMBL" id="MPRK01000119">
    <property type="protein sequence ID" value="OOZ39649.1"/>
    <property type="molecule type" value="Genomic_DNA"/>
</dbReference>
<feature type="transmembrane region" description="Helical" evidence="1">
    <location>
        <begin position="32"/>
        <end position="52"/>
    </location>
</feature>
<reference evidence="2 3" key="1">
    <citation type="submission" date="2016-11" db="EMBL/GenBank/DDBJ databases">
        <title>Mixed transmission modes and dynamic genome evolution in an obligate animal-bacterial symbiosis.</title>
        <authorList>
            <person name="Russell S.L."/>
            <person name="Corbett-Detig R.B."/>
            <person name="Cavanaugh C.M."/>
        </authorList>
    </citation>
    <scope>NUCLEOTIDE SEQUENCE [LARGE SCALE GENOMIC DNA]</scope>
    <source>
        <strain evidence="2">Sp-SM6</strain>
    </source>
</reference>
<gene>
    <name evidence="2" type="ORF">BOW52_07035</name>
</gene>
<evidence type="ECO:0000313" key="2">
    <source>
        <dbReference type="EMBL" id="OOZ39649.1"/>
    </source>
</evidence>
<dbReference type="Proteomes" id="UP000190198">
    <property type="component" value="Unassembled WGS sequence"/>
</dbReference>
<evidence type="ECO:0000256" key="1">
    <source>
        <dbReference type="SAM" id="Phobius"/>
    </source>
</evidence>
<keyword evidence="1" id="KW-0472">Membrane</keyword>
<proteinExistence type="predicted"/>
<dbReference type="RefSeq" id="WP_078477067.1">
    <property type="nucleotide sequence ID" value="NZ_MPRK01000119.1"/>
</dbReference>
<feature type="transmembrane region" description="Helical" evidence="1">
    <location>
        <begin position="104"/>
        <end position="126"/>
    </location>
</feature>
<sequence>MKGFHLPQFWLLLSALLFPVITQATGFQVEPITLTIFVAPILLPISLALQLAYLRNLRKRSWPRGKQQVTHFLLPMVGQMILLALFCIYLLFTKHPEYRSVSDFDMVVLPIVAASALVIISHGNSIRHVVRKHRKLQPKPDAKES</sequence>
<accession>A0A1T2L3K4</accession>